<dbReference type="SUPFAM" id="SSF46894">
    <property type="entry name" value="C-terminal effector domain of the bipartite response regulators"/>
    <property type="match status" value="1"/>
</dbReference>
<keyword evidence="3" id="KW-0238">DNA-binding</keyword>
<dbReference type="GO" id="GO:0003677">
    <property type="term" value="F:DNA binding"/>
    <property type="evidence" value="ECO:0007669"/>
    <property type="project" value="UniProtKB-KW"/>
</dbReference>
<name>A0A0A0JAI8_9MICO</name>
<dbReference type="PANTHER" id="PTHR43214:SF24">
    <property type="entry name" value="TRANSCRIPTIONAL REGULATORY PROTEIN NARL-RELATED"/>
    <property type="match status" value="1"/>
</dbReference>
<dbReference type="AlphaFoldDB" id="A0A0A0JAI8"/>
<dbReference type="Gene3D" id="3.40.50.2300">
    <property type="match status" value="1"/>
</dbReference>
<evidence type="ECO:0000256" key="4">
    <source>
        <dbReference type="ARBA" id="ARBA00023163"/>
    </source>
</evidence>
<evidence type="ECO:0000259" key="6">
    <source>
        <dbReference type="PROSITE" id="PS50043"/>
    </source>
</evidence>
<feature type="modified residue" description="4-aspartylphosphate" evidence="5">
    <location>
        <position position="54"/>
    </location>
</feature>
<keyword evidence="4" id="KW-0804">Transcription</keyword>
<evidence type="ECO:0000256" key="1">
    <source>
        <dbReference type="ARBA" id="ARBA00022553"/>
    </source>
</evidence>
<dbReference type="RefSeq" id="WP_035913513.1">
    <property type="nucleotide sequence ID" value="NZ_AVPJ01000003.1"/>
</dbReference>
<evidence type="ECO:0000256" key="5">
    <source>
        <dbReference type="PROSITE-ProRule" id="PRU00169"/>
    </source>
</evidence>
<dbReference type="GO" id="GO:0000160">
    <property type="term" value="P:phosphorelay signal transduction system"/>
    <property type="evidence" value="ECO:0007669"/>
    <property type="project" value="InterPro"/>
</dbReference>
<sequence length="215" mass="22987">MIRVLLADDQHLVRAGFRMILRAEPDIDVVAEAGDGAAAIRLAEEFGPDVVLMDVRMPVLDGIAATETITAGPSGTRVIVLTTFDLDGVVYDALRAGASGFLLKDASEDRLITAIRVVADGGSLFAPSVTRRLVSEFAARAPKPAPLGMASLTEREVEVVRLIARGHSNQEVASSLFVTENTVKTHVARILAKLDLRDRTQVVVMAYESGLVRPG</sequence>
<dbReference type="EMBL" id="AVPJ01000003">
    <property type="protein sequence ID" value="KGN33829.1"/>
    <property type="molecule type" value="Genomic_DNA"/>
</dbReference>
<organism evidence="8 9">
    <name type="scientific">Knoellia sinensis KCTC 19936</name>
    <dbReference type="NCBI Taxonomy" id="1385520"/>
    <lineage>
        <taxon>Bacteria</taxon>
        <taxon>Bacillati</taxon>
        <taxon>Actinomycetota</taxon>
        <taxon>Actinomycetes</taxon>
        <taxon>Micrococcales</taxon>
        <taxon>Intrasporangiaceae</taxon>
        <taxon>Knoellia</taxon>
    </lineage>
</organism>
<keyword evidence="1 5" id="KW-0597">Phosphoprotein</keyword>
<dbReference type="PROSITE" id="PS00622">
    <property type="entry name" value="HTH_LUXR_1"/>
    <property type="match status" value="1"/>
</dbReference>
<dbReference type="InterPro" id="IPR000792">
    <property type="entry name" value="Tscrpt_reg_LuxR_C"/>
</dbReference>
<evidence type="ECO:0000259" key="7">
    <source>
        <dbReference type="PROSITE" id="PS50110"/>
    </source>
</evidence>
<dbReference type="STRING" id="1385520.N802_08500"/>
<dbReference type="InterPro" id="IPR001789">
    <property type="entry name" value="Sig_transdc_resp-reg_receiver"/>
</dbReference>
<dbReference type="CDD" id="cd17535">
    <property type="entry name" value="REC_NarL-like"/>
    <property type="match status" value="1"/>
</dbReference>
<proteinExistence type="predicted"/>
<reference evidence="8 9" key="1">
    <citation type="submission" date="2013-08" db="EMBL/GenBank/DDBJ databases">
        <title>The genome sequence of Knoellia sinensis.</title>
        <authorList>
            <person name="Zhu W."/>
            <person name="Wang G."/>
        </authorList>
    </citation>
    <scope>NUCLEOTIDE SEQUENCE [LARGE SCALE GENOMIC DNA]</scope>
    <source>
        <strain evidence="8 9">KCTC 19936</strain>
    </source>
</reference>
<dbReference type="GO" id="GO:0006355">
    <property type="term" value="P:regulation of DNA-templated transcription"/>
    <property type="evidence" value="ECO:0007669"/>
    <property type="project" value="InterPro"/>
</dbReference>
<dbReference type="PROSITE" id="PS50043">
    <property type="entry name" value="HTH_LUXR_2"/>
    <property type="match status" value="1"/>
</dbReference>
<keyword evidence="9" id="KW-1185">Reference proteome</keyword>
<dbReference type="Pfam" id="PF00072">
    <property type="entry name" value="Response_reg"/>
    <property type="match status" value="1"/>
</dbReference>
<dbReference type="InterPro" id="IPR058245">
    <property type="entry name" value="NreC/VraR/RcsB-like_REC"/>
</dbReference>
<protein>
    <submittedName>
        <fullName evidence="8">LuxR family transcriptional regulator</fullName>
    </submittedName>
</protein>
<dbReference type="eggNOG" id="COG2197">
    <property type="taxonomic scope" value="Bacteria"/>
</dbReference>
<dbReference type="SUPFAM" id="SSF52172">
    <property type="entry name" value="CheY-like"/>
    <property type="match status" value="1"/>
</dbReference>
<dbReference type="CDD" id="cd06170">
    <property type="entry name" value="LuxR_C_like"/>
    <property type="match status" value="1"/>
</dbReference>
<dbReference type="PROSITE" id="PS50110">
    <property type="entry name" value="RESPONSE_REGULATORY"/>
    <property type="match status" value="1"/>
</dbReference>
<accession>A0A0A0JAI8</accession>
<dbReference type="Proteomes" id="UP000030002">
    <property type="component" value="Unassembled WGS sequence"/>
</dbReference>
<comment type="caution">
    <text evidence="8">The sequence shown here is derived from an EMBL/GenBank/DDBJ whole genome shotgun (WGS) entry which is preliminary data.</text>
</comment>
<dbReference type="SMART" id="SM00448">
    <property type="entry name" value="REC"/>
    <property type="match status" value="1"/>
</dbReference>
<dbReference type="PANTHER" id="PTHR43214">
    <property type="entry name" value="TWO-COMPONENT RESPONSE REGULATOR"/>
    <property type="match status" value="1"/>
</dbReference>
<dbReference type="SMART" id="SM00421">
    <property type="entry name" value="HTH_LUXR"/>
    <property type="match status" value="1"/>
</dbReference>
<dbReference type="Pfam" id="PF00196">
    <property type="entry name" value="GerE"/>
    <property type="match status" value="1"/>
</dbReference>
<keyword evidence="2" id="KW-0805">Transcription regulation</keyword>
<evidence type="ECO:0000256" key="2">
    <source>
        <dbReference type="ARBA" id="ARBA00023015"/>
    </source>
</evidence>
<evidence type="ECO:0000256" key="3">
    <source>
        <dbReference type="ARBA" id="ARBA00023125"/>
    </source>
</evidence>
<dbReference type="InterPro" id="IPR011006">
    <property type="entry name" value="CheY-like_superfamily"/>
</dbReference>
<feature type="domain" description="HTH luxR-type" evidence="6">
    <location>
        <begin position="145"/>
        <end position="210"/>
    </location>
</feature>
<dbReference type="InterPro" id="IPR039420">
    <property type="entry name" value="WalR-like"/>
</dbReference>
<gene>
    <name evidence="8" type="ORF">N802_08500</name>
</gene>
<dbReference type="InterPro" id="IPR016032">
    <property type="entry name" value="Sig_transdc_resp-reg_C-effctor"/>
</dbReference>
<feature type="domain" description="Response regulatory" evidence="7">
    <location>
        <begin position="3"/>
        <end position="119"/>
    </location>
</feature>
<dbReference type="PRINTS" id="PR00038">
    <property type="entry name" value="HTHLUXR"/>
</dbReference>
<evidence type="ECO:0000313" key="8">
    <source>
        <dbReference type="EMBL" id="KGN33829.1"/>
    </source>
</evidence>
<evidence type="ECO:0000313" key="9">
    <source>
        <dbReference type="Proteomes" id="UP000030002"/>
    </source>
</evidence>
<dbReference type="OrthoDB" id="9808843at2"/>